<evidence type="ECO:0000313" key="4">
    <source>
        <dbReference type="Proteomes" id="UP000008536"/>
    </source>
</evidence>
<reference evidence="3 4" key="1">
    <citation type="journal article" date="2009" name="Genome Res.">
        <title>Comparative genomics of protoploid Saccharomycetaceae.</title>
        <authorList>
            <consortium name="The Genolevures Consortium"/>
            <person name="Souciet J.-L."/>
            <person name="Dujon B."/>
            <person name="Gaillardin C."/>
            <person name="Johnston M."/>
            <person name="Baret P.V."/>
            <person name="Cliften P."/>
            <person name="Sherman D.J."/>
            <person name="Weissenbach J."/>
            <person name="Westhof E."/>
            <person name="Wincker P."/>
            <person name="Jubin C."/>
            <person name="Poulain J."/>
            <person name="Barbe V."/>
            <person name="Segurens B."/>
            <person name="Artiguenave F."/>
            <person name="Anthouard V."/>
            <person name="Vacherie B."/>
            <person name="Val M.-E."/>
            <person name="Fulton R.S."/>
            <person name="Minx P."/>
            <person name="Wilson R."/>
            <person name="Durrens P."/>
            <person name="Jean G."/>
            <person name="Marck C."/>
            <person name="Martin T."/>
            <person name="Nikolski M."/>
            <person name="Rolland T."/>
            <person name="Seret M.-L."/>
            <person name="Casaregola S."/>
            <person name="Despons L."/>
            <person name="Fairhead C."/>
            <person name="Fischer G."/>
            <person name="Lafontaine I."/>
            <person name="Leh V."/>
            <person name="Lemaire M."/>
            <person name="de Montigny J."/>
            <person name="Neuveglise C."/>
            <person name="Thierry A."/>
            <person name="Blanc-Lenfle I."/>
            <person name="Bleykasten C."/>
            <person name="Diffels J."/>
            <person name="Fritsch E."/>
            <person name="Frangeul L."/>
            <person name="Goeffon A."/>
            <person name="Jauniaux N."/>
            <person name="Kachouri-Lafond R."/>
            <person name="Payen C."/>
            <person name="Potier S."/>
            <person name="Pribylova L."/>
            <person name="Ozanne C."/>
            <person name="Richard G.-F."/>
            <person name="Sacerdot C."/>
            <person name="Straub M.-L."/>
            <person name="Talla E."/>
        </authorList>
    </citation>
    <scope>NUCLEOTIDE SEQUENCE [LARGE SCALE GENOMIC DNA]</scope>
    <source>
        <strain evidence="3 4">ATCC 2623 / CBS 732 / BCRC 21506 / NBRC 1130 / NCYC 568 / NRRL Y-229</strain>
    </source>
</reference>
<feature type="compositionally biased region" description="Polar residues" evidence="1">
    <location>
        <begin position="785"/>
        <end position="796"/>
    </location>
</feature>
<organism evidence="3 4">
    <name type="scientific">Zygosaccharomyces rouxii (strain ATCC 2623 / CBS 732 / NBRC 1130 / NCYC 568 / NRRL Y-229)</name>
    <dbReference type="NCBI Taxonomy" id="559307"/>
    <lineage>
        <taxon>Eukaryota</taxon>
        <taxon>Fungi</taxon>
        <taxon>Dikarya</taxon>
        <taxon>Ascomycota</taxon>
        <taxon>Saccharomycotina</taxon>
        <taxon>Saccharomycetes</taxon>
        <taxon>Saccharomycetales</taxon>
        <taxon>Saccharomycetaceae</taxon>
        <taxon>Zygosaccharomyces</taxon>
    </lineage>
</organism>
<dbReference type="InterPro" id="IPR050357">
    <property type="entry name" value="Arrestin_domain-protein"/>
</dbReference>
<evidence type="ECO:0000313" key="3">
    <source>
        <dbReference type="EMBL" id="CAR29701.1"/>
    </source>
</evidence>
<sequence>MEELTAVRSPVFPLENDVDVSSDAEPLSQTSSIQVFIKLAEPVVFIQGFNQTQQSETPPSMLRGSLILRVLKPSKLKSVSLSFKGYSRTEWPEGIPPKRQEFVEVCDIVNHVWPFYQNDGSTTTSGLTHTDDNSFLLRESGASIYKSLESVRNRRGSFSAHSPRSSFNFDAENGGGDHQAGGRKRSTSNAGPIGLGVTTGGKDVSTTSTSNRTLSPMSILRRATSPSPNKHDRSSNLISDLLSSTFSNSNEQNSRRGSASSAGGGSGIGGSGNSHLTVNGDSGSTSGSGDHFVFQPGDYIYTFEQAIPTSYPETIKADFGFVEYQLFASIERVGAFKSNVTARLPVPLIRTQSDSSVEETEPIAISRDWEDQLHYDIVIASKDIILDAFLPIAFHFAPLDKVTLHRIRIYLTETMEYYCRGKKVHRMEPTRKFLLAEHNGPNIMHPEEKGPLKAKNMGNLLLEESSGDLVNKDYEYQVFVPSIVSDRHVIHPDTSFDKVKSNHWIKLCLRLSRMIDGKRKHYEISIDSPIHVLHKLCSHANTLLPSYDSHVFTNEQALNACPKFGNTGDVNIYHDSNIFFPKEVLLSPILSPEVHSMDVKLANSIRSSSQKPVRNRDRRNSRAGEDFDPTFASPKLRSNIYQPETIPRELASPQAVPFSPVSSPLLRSISPWIAPPPSFDFNNDEFRPFNDLPLDPPTYTDVLKYDELEKEQKNSSTSKPPEVPKITLSKLNEEKPTLDEQLAGDYSLDPLSRQENLGNTRNSLEASLKGNENDAEDDGDIASGFNFQGASKTSPNLPVAVLRSPIMHPVNPGLENKSPPRASLTTSTLPTKDAKTHAKSSLPTDTLPSTVRNDSSGLTGLGEILDEDPPGAIPMTNRNDTNGSISSSVGRSSSFDSVAALANKSNLVPLLQRSDSRHNASVDDFAMQSRDSIANYTEAPVDTSVDITALYDRNSSPWHPLQMSMGPDLSPVVSPSYSSNVADRNHVIDDFKEALHFSPYSQDSGMQNANDSRHSGSPFASANGINMSQHSNIRMPPATFQRSSPEKQLVNEVGTEATSPRDEGSFFCR</sequence>
<feature type="domain" description="Arrestin C-terminal-like" evidence="2">
    <location>
        <begin position="369"/>
        <end position="537"/>
    </location>
</feature>
<dbReference type="EMBL" id="CU928179">
    <property type="protein sequence ID" value="CAR29701.1"/>
    <property type="molecule type" value="Genomic_DNA"/>
</dbReference>
<dbReference type="GO" id="GO:0031625">
    <property type="term" value="F:ubiquitin protein ligase binding"/>
    <property type="evidence" value="ECO:0007669"/>
    <property type="project" value="TreeGrafter"/>
</dbReference>
<dbReference type="GO" id="GO:0030674">
    <property type="term" value="F:protein-macromolecule adaptor activity"/>
    <property type="evidence" value="ECO:0007669"/>
    <property type="project" value="TreeGrafter"/>
</dbReference>
<name>C5E0R7_ZYGRC</name>
<accession>C5E0R7</accession>
<dbReference type="Gene3D" id="2.60.40.640">
    <property type="match status" value="2"/>
</dbReference>
<evidence type="ECO:0000256" key="1">
    <source>
        <dbReference type="SAM" id="MobiDB-lite"/>
    </source>
</evidence>
<feature type="compositionally biased region" description="Polar residues" evidence="1">
    <location>
        <begin position="1018"/>
        <end position="1032"/>
    </location>
</feature>
<dbReference type="InterPro" id="IPR014752">
    <property type="entry name" value="Arrestin-like_C"/>
</dbReference>
<dbReference type="PANTHER" id="PTHR11188:SF174">
    <property type="entry name" value="ARRESTIN-RELATED TRAFFICKING ADAPTER 10-RELATED"/>
    <property type="match status" value="1"/>
</dbReference>
<feature type="compositionally biased region" description="Polar residues" evidence="1">
    <location>
        <begin position="235"/>
        <end position="252"/>
    </location>
</feature>
<feature type="compositionally biased region" description="Polar residues" evidence="1">
    <location>
        <begin position="839"/>
        <end position="858"/>
    </location>
</feature>
<dbReference type="InParanoid" id="C5E0R7"/>
<feature type="compositionally biased region" description="Polar residues" evidence="1">
    <location>
        <begin position="159"/>
        <end position="168"/>
    </location>
</feature>
<dbReference type="Pfam" id="PF02752">
    <property type="entry name" value="Arrestin_C"/>
    <property type="match status" value="1"/>
</dbReference>
<dbReference type="HOGENOM" id="CLU_008578_0_1_1"/>
<evidence type="ECO:0000259" key="2">
    <source>
        <dbReference type="SMART" id="SM01017"/>
    </source>
</evidence>
<feature type="compositionally biased region" description="Basic and acidic residues" evidence="1">
    <location>
        <begin position="1059"/>
        <end position="1069"/>
    </location>
</feature>
<feature type="region of interest" description="Disordered" evidence="1">
    <location>
        <begin position="769"/>
        <end position="796"/>
    </location>
</feature>
<dbReference type="GO" id="GO:0005829">
    <property type="term" value="C:cytosol"/>
    <property type="evidence" value="ECO:0007669"/>
    <property type="project" value="TreeGrafter"/>
</dbReference>
<feature type="compositionally biased region" description="Polar residues" evidence="1">
    <location>
        <begin position="204"/>
        <end position="216"/>
    </location>
</feature>
<dbReference type="GO" id="GO:0070086">
    <property type="term" value="P:ubiquitin-dependent endocytosis"/>
    <property type="evidence" value="ECO:0007669"/>
    <property type="project" value="TreeGrafter"/>
</dbReference>
<gene>
    <name evidence="3" type="ordered locus">ZYRO0G15026g</name>
</gene>
<feature type="compositionally biased region" description="Basic and acidic residues" evidence="1">
    <location>
        <begin position="614"/>
        <end position="625"/>
    </location>
</feature>
<feature type="region of interest" description="Disordered" evidence="1">
    <location>
        <begin position="709"/>
        <end position="736"/>
    </location>
</feature>
<feature type="region of interest" description="Disordered" evidence="1">
    <location>
        <begin position="808"/>
        <end position="888"/>
    </location>
</feature>
<dbReference type="Proteomes" id="UP000008536">
    <property type="component" value="Chromosome G"/>
</dbReference>
<dbReference type="STRING" id="559307.C5E0R7"/>
<dbReference type="FunCoup" id="C5E0R7">
    <property type="interactions" value="68"/>
</dbReference>
<dbReference type="KEGG" id="zro:ZYRO0G15026g"/>
<dbReference type="SMART" id="SM01017">
    <property type="entry name" value="Arrestin_C"/>
    <property type="match status" value="1"/>
</dbReference>
<dbReference type="InterPro" id="IPR011022">
    <property type="entry name" value="Arrestin_C-like"/>
</dbReference>
<protein>
    <submittedName>
        <fullName evidence="3">ZYRO0G15026p</fullName>
    </submittedName>
</protein>
<feature type="compositionally biased region" description="Gly residues" evidence="1">
    <location>
        <begin position="262"/>
        <end position="272"/>
    </location>
</feature>
<dbReference type="PANTHER" id="PTHR11188">
    <property type="entry name" value="ARRESTIN DOMAIN CONTAINING PROTEIN"/>
    <property type="match status" value="1"/>
</dbReference>
<feature type="compositionally biased region" description="Low complexity" evidence="1">
    <location>
        <begin position="280"/>
        <end position="289"/>
    </location>
</feature>
<dbReference type="AlphaFoldDB" id="C5E0R7"/>
<feature type="region of interest" description="Disordered" evidence="1">
    <location>
        <begin position="605"/>
        <end position="634"/>
    </location>
</feature>
<proteinExistence type="predicted"/>
<feature type="region of interest" description="Disordered" evidence="1">
    <location>
        <begin position="154"/>
        <end position="289"/>
    </location>
</feature>
<feature type="region of interest" description="Disordered" evidence="1">
    <location>
        <begin position="1003"/>
        <end position="1069"/>
    </location>
</feature>
<keyword evidence="4" id="KW-1185">Reference proteome</keyword>